<keyword evidence="16" id="KW-1185">Reference proteome</keyword>
<organism evidence="15 16">
    <name type="scientific">Pseudaquabacterium pictum</name>
    <dbReference type="NCBI Taxonomy" id="2315236"/>
    <lineage>
        <taxon>Bacteria</taxon>
        <taxon>Pseudomonadati</taxon>
        <taxon>Pseudomonadota</taxon>
        <taxon>Betaproteobacteria</taxon>
        <taxon>Burkholderiales</taxon>
        <taxon>Sphaerotilaceae</taxon>
        <taxon>Pseudaquabacterium</taxon>
    </lineage>
</organism>
<evidence type="ECO:0000256" key="12">
    <source>
        <dbReference type="PIRNR" id="PIRNR006247"/>
    </source>
</evidence>
<accession>A0A480AJR5</accession>
<feature type="binding site" evidence="13">
    <location>
        <position position="434"/>
    </location>
    <ligand>
        <name>K(+)</name>
        <dbReference type="ChEBI" id="CHEBI:29103"/>
    </ligand>
</feature>
<keyword evidence="6 12" id="KW-0633">Potassium transport</keyword>
<feature type="binding site" evidence="13">
    <location>
        <position position="317"/>
    </location>
    <ligand>
        <name>K(+)</name>
        <dbReference type="ChEBI" id="CHEBI:29103"/>
    </ligand>
</feature>
<keyword evidence="10 12" id="KW-0406">Ion transport</keyword>
<evidence type="ECO:0000313" key="15">
    <source>
        <dbReference type="EMBL" id="GCL61256.1"/>
    </source>
</evidence>
<evidence type="ECO:0000256" key="5">
    <source>
        <dbReference type="ARBA" id="ARBA00022519"/>
    </source>
</evidence>
<keyword evidence="3 12" id="KW-0813">Transport</keyword>
<dbReference type="AlphaFoldDB" id="A0A480AJR5"/>
<dbReference type="OrthoDB" id="9810952at2"/>
<dbReference type="Pfam" id="PF02386">
    <property type="entry name" value="TrkH"/>
    <property type="match status" value="1"/>
</dbReference>
<dbReference type="PANTHER" id="PTHR32024">
    <property type="entry name" value="TRK SYSTEM POTASSIUM UPTAKE PROTEIN TRKG-RELATED"/>
    <property type="match status" value="1"/>
</dbReference>
<keyword evidence="7 14" id="KW-0812">Transmembrane</keyword>
<feature type="binding site" evidence="13">
    <location>
        <position position="220"/>
    </location>
    <ligand>
        <name>K(+)</name>
        <dbReference type="ChEBI" id="CHEBI:29103"/>
    </ligand>
</feature>
<evidence type="ECO:0000256" key="2">
    <source>
        <dbReference type="ARBA" id="ARBA00009137"/>
    </source>
</evidence>
<feature type="transmembrane region" description="Helical" evidence="14">
    <location>
        <begin position="70"/>
        <end position="93"/>
    </location>
</feature>
<proteinExistence type="inferred from homology"/>
<evidence type="ECO:0000256" key="11">
    <source>
        <dbReference type="ARBA" id="ARBA00023136"/>
    </source>
</evidence>
<keyword evidence="8 12" id="KW-0630">Potassium</keyword>
<feature type="binding site" evidence="13">
    <location>
        <position position="221"/>
    </location>
    <ligand>
        <name>K(+)</name>
        <dbReference type="ChEBI" id="CHEBI:29103"/>
    </ligand>
</feature>
<evidence type="ECO:0000256" key="1">
    <source>
        <dbReference type="ARBA" id="ARBA00004429"/>
    </source>
</evidence>
<reference evidence="16" key="1">
    <citation type="submission" date="2019-03" db="EMBL/GenBank/DDBJ databases">
        <title>Aquabacterium pictum sp.nov., the first bacteriochlorophyll a-containing freshwater bacterium in the genus Aquabacterium of the class Betaproteobacteria.</title>
        <authorList>
            <person name="Hirose S."/>
            <person name="Tank M."/>
            <person name="Hara E."/>
            <person name="Tamaki H."/>
            <person name="Takaichi S."/>
            <person name="Haruta S."/>
            <person name="Hanada S."/>
        </authorList>
    </citation>
    <scope>NUCLEOTIDE SEQUENCE [LARGE SCALE GENOMIC DNA]</scope>
    <source>
        <strain evidence="16">W35</strain>
    </source>
</reference>
<feature type="transmembrane region" description="Helical" evidence="14">
    <location>
        <begin position="277"/>
        <end position="300"/>
    </location>
</feature>
<evidence type="ECO:0000256" key="13">
    <source>
        <dbReference type="PIRSR" id="PIRSR006247-1"/>
    </source>
</evidence>
<keyword evidence="11 12" id="KW-0472">Membrane</keyword>
<protein>
    <recommendedName>
        <fullName evidence="12">Trk system potassium uptake protein</fullName>
    </recommendedName>
</protein>
<evidence type="ECO:0000256" key="4">
    <source>
        <dbReference type="ARBA" id="ARBA00022475"/>
    </source>
</evidence>
<evidence type="ECO:0000313" key="16">
    <source>
        <dbReference type="Proteomes" id="UP000301751"/>
    </source>
</evidence>
<keyword evidence="5 12" id="KW-0997">Cell inner membrane</keyword>
<keyword evidence="13" id="KW-0479">Metal-binding</keyword>
<comment type="subcellular location">
    <subcellularLocation>
        <location evidence="1 12">Cell inner membrane</location>
        <topology evidence="1 12">Multi-pass membrane protein</topology>
    </subcellularLocation>
</comment>
<sequence>MHSPLAVVALVGRMVVLFAAMLLVPLVFALVQRDSGVQPFASATIITLAAGLGLSLVTRRYRRELQPRDGFVLVGLTWTLLPAFAALPLWLAIPGLSATDAYFEAMSGLTASGGTVLTGLDKLPMSVNVWRCFMVLIGGLGIIVLAVAVLPLLGVGASQLFKAETAGPLKDHKLTPRMAETARGLWTVYFLFSGACFLAYRAAGMGWADAFMHMCTTMGLGGFSPYDASIGHFQSPLIEAVAIVFMLLAGVSFTLYFAAWRLRSPVVLWRDIELRGFLLVLVLAVALVALFLTAHGVYGFGEALRHAAFNVISVATTTGYASVDYGAWPVFAPLLMILLGCFATCAGSTGGGIKMVRMLLLLKQAQRELVRIVHPNVVNPVVLGGNVVPPKVMQNVIAYMMIYGATLVSLTMLLVFTDMDVVTAFTAVVACVNNIGPGLGEVGPAGNYGGLTDFQTWVCSFGMLLGRLELLGLLVLFTPQFWKD</sequence>
<comment type="caution">
    <text evidence="15">The sequence shown here is derived from an EMBL/GenBank/DDBJ whole genome shotgun (WGS) entry which is preliminary data.</text>
</comment>
<comment type="similarity">
    <text evidence="2 12">Belongs to the TrkH potassium transport family.</text>
</comment>
<dbReference type="InterPro" id="IPR003445">
    <property type="entry name" value="Cat_transpt"/>
</dbReference>
<dbReference type="GO" id="GO:0015379">
    <property type="term" value="F:potassium:chloride symporter activity"/>
    <property type="evidence" value="ECO:0007669"/>
    <property type="project" value="InterPro"/>
</dbReference>
<dbReference type="RefSeq" id="WP_137731022.1">
    <property type="nucleotide sequence ID" value="NZ_BJCL01000001.1"/>
</dbReference>
<feature type="transmembrane region" description="Helical" evidence="14">
    <location>
        <begin position="334"/>
        <end position="353"/>
    </location>
</feature>
<dbReference type="InterPro" id="IPR004772">
    <property type="entry name" value="TrkH"/>
</dbReference>
<evidence type="ECO:0000256" key="10">
    <source>
        <dbReference type="ARBA" id="ARBA00023065"/>
    </source>
</evidence>
<evidence type="ECO:0000256" key="6">
    <source>
        <dbReference type="ARBA" id="ARBA00022538"/>
    </source>
</evidence>
<feature type="transmembrane region" description="Helical" evidence="14">
    <location>
        <begin position="396"/>
        <end position="416"/>
    </location>
</feature>
<evidence type="ECO:0000256" key="7">
    <source>
        <dbReference type="ARBA" id="ARBA00022692"/>
    </source>
</evidence>
<feature type="transmembrane region" description="Helical" evidence="14">
    <location>
        <begin position="454"/>
        <end position="477"/>
    </location>
</feature>
<keyword evidence="9 14" id="KW-1133">Transmembrane helix</keyword>
<keyword evidence="4 12" id="KW-1003">Cell membrane</keyword>
<gene>
    <name evidence="15" type="primary">trkH</name>
    <name evidence="15" type="ORF">AQPW35_03370</name>
</gene>
<evidence type="ECO:0000256" key="3">
    <source>
        <dbReference type="ARBA" id="ARBA00022448"/>
    </source>
</evidence>
<comment type="function">
    <text evidence="12">Low-affinity potassium transport system. Interacts with Trk system potassium uptake protein TrkA.</text>
</comment>
<evidence type="ECO:0000256" key="8">
    <source>
        <dbReference type="ARBA" id="ARBA00022958"/>
    </source>
</evidence>
<dbReference type="PANTHER" id="PTHR32024:SF2">
    <property type="entry name" value="TRK SYSTEM POTASSIUM UPTAKE PROTEIN TRKG-RELATED"/>
    <property type="match status" value="1"/>
</dbReference>
<evidence type="ECO:0000256" key="9">
    <source>
        <dbReference type="ARBA" id="ARBA00022989"/>
    </source>
</evidence>
<dbReference type="EMBL" id="BJCL01000001">
    <property type="protein sequence ID" value="GCL61256.1"/>
    <property type="molecule type" value="Genomic_DNA"/>
</dbReference>
<dbReference type="GO" id="GO:0046872">
    <property type="term" value="F:metal ion binding"/>
    <property type="evidence" value="ECO:0007669"/>
    <property type="project" value="UniProtKB-KW"/>
</dbReference>
<name>A0A480AJR5_9BURK</name>
<dbReference type="Proteomes" id="UP000301751">
    <property type="component" value="Unassembled WGS sequence"/>
</dbReference>
<feature type="transmembrane region" description="Helical" evidence="14">
    <location>
        <begin position="39"/>
        <end position="58"/>
    </location>
</feature>
<feature type="transmembrane region" description="Helical" evidence="14">
    <location>
        <begin position="182"/>
        <end position="200"/>
    </location>
</feature>
<dbReference type="GO" id="GO:0005886">
    <property type="term" value="C:plasma membrane"/>
    <property type="evidence" value="ECO:0007669"/>
    <property type="project" value="UniProtKB-SubCell"/>
</dbReference>
<dbReference type="PIRSF" id="PIRSF006247">
    <property type="entry name" value="TrkH"/>
    <property type="match status" value="1"/>
</dbReference>
<feature type="binding site" evidence="13">
    <location>
        <position position="318"/>
    </location>
    <ligand>
        <name>K(+)</name>
        <dbReference type="ChEBI" id="CHEBI:29103"/>
    </ligand>
</feature>
<feature type="transmembrane region" description="Helical" evidence="14">
    <location>
        <begin position="237"/>
        <end position="257"/>
    </location>
</feature>
<feature type="transmembrane region" description="Helical" evidence="14">
    <location>
        <begin position="133"/>
        <end position="161"/>
    </location>
</feature>
<evidence type="ECO:0000256" key="14">
    <source>
        <dbReference type="SAM" id="Phobius"/>
    </source>
</evidence>